<keyword evidence="1" id="KW-0472">Membrane</keyword>
<accession>A0A1Y3BUH7</accession>
<evidence type="ECO:0000313" key="2">
    <source>
        <dbReference type="EMBL" id="OTF84661.1"/>
    </source>
</evidence>
<sequence length="88" mass="10052">MLADVPVLTSESRGDYGILQPHLLKDMVFELGPFLSLGMEVRIAYIQPFQTLPIVWLWTELYGICSCCIALLCAFCHYCTHFYILTAF</sequence>
<proteinExistence type="predicted"/>
<feature type="transmembrane region" description="Helical" evidence="1">
    <location>
        <begin position="61"/>
        <end position="85"/>
    </location>
</feature>
<evidence type="ECO:0000256" key="1">
    <source>
        <dbReference type="SAM" id="Phobius"/>
    </source>
</evidence>
<dbReference type="EMBL" id="KZ113365">
    <property type="protein sequence ID" value="OTF84661.1"/>
    <property type="molecule type" value="Genomic_DNA"/>
</dbReference>
<protein>
    <submittedName>
        <fullName evidence="2">Uncharacterized protein</fullName>
    </submittedName>
</protein>
<gene>
    <name evidence="2" type="ORF">HannXRQ_Chr00c0041g0571311</name>
</gene>
<keyword evidence="1" id="KW-0812">Transmembrane</keyword>
<dbReference type="InParanoid" id="A0A1Y3BUH7"/>
<dbReference type="AlphaFoldDB" id="A0A1Y3BUH7"/>
<keyword evidence="1" id="KW-1133">Transmembrane helix</keyword>
<reference evidence="2" key="1">
    <citation type="submission" date="2017-02" db="EMBL/GenBank/DDBJ databases">
        <title>Sunflower complete genome.</title>
        <authorList>
            <person name="Langlade N."/>
            <person name="Munos S."/>
        </authorList>
    </citation>
    <scope>NUCLEOTIDE SEQUENCE [LARGE SCALE GENOMIC DNA]</scope>
    <source>
        <tissue evidence="2">Leaves</tissue>
    </source>
</reference>
<organism evidence="2">
    <name type="scientific">Helianthus annuus</name>
    <name type="common">Common sunflower</name>
    <dbReference type="NCBI Taxonomy" id="4232"/>
    <lineage>
        <taxon>Eukaryota</taxon>
        <taxon>Viridiplantae</taxon>
        <taxon>Streptophyta</taxon>
        <taxon>Embryophyta</taxon>
        <taxon>Tracheophyta</taxon>
        <taxon>Spermatophyta</taxon>
        <taxon>Magnoliopsida</taxon>
        <taxon>eudicotyledons</taxon>
        <taxon>Gunneridae</taxon>
        <taxon>Pentapetalae</taxon>
        <taxon>asterids</taxon>
        <taxon>campanulids</taxon>
        <taxon>Asterales</taxon>
        <taxon>Asteraceae</taxon>
        <taxon>Asteroideae</taxon>
        <taxon>Heliantheae alliance</taxon>
        <taxon>Heliantheae</taxon>
        <taxon>Helianthus</taxon>
    </lineage>
</organism>
<name>A0A1Y3BUH7_HELAN</name>